<proteinExistence type="predicted"/>
<feature type="compositionally biased region" description="Basic residues" evidence="1">
    <location>
        <begin position="80"/>
        <end position="90"/>
    </location>
</feature>
<dbReference type="EMBL" id="JAMKOV010000006">
    <property type="protein sequence ID" value="KAI8039185.1"/>
    <property type="molecule type" value="Genomic_DNA"/>
</dbReference>
<sequence length="90" mass="9644">MKTSHHPKTSDFVDYAVAGGGGSGFYPGFGAGLSAKATSFYGDLTVTATVDGTRHQQEQQQQHQQHQRQPAPSTLSAANSKRKRQTGKPQ</sequence>
<dbReference type="Proteomes" id="UP001059596">
    <property type="component" value="Unassembled WGS sequence"/>
</dbReference>
<feature type="region of interest" description="Disordered" evidence="1">
    <location>
        <begin position="51"/>
        <end position="90"/>
    </location>
</feature>
<organism evidence="2 3">
    <name type="scientific">Drosophila gunungcola</name>
    <name type="common">fruit fly</name>
    <dbReference type="NCBI Taxonomy" id="103775"/>
    <lineage>
        <taxon>Eukaryota</taxon>
        <taxon>Metazoa</taxon>
        <taxon>Ecdysozoa</taxon>
        <taxon>Arthropoda</taxon>
        <taxon>Hexapoda</taxon>
        <taxon>Insecta</taxon>
        <taxon>Pterygota</taxon>
        <taxon>Neoptera</taxon>
        <taxon>Endopterygota</taxon>
        <taxon>Diptera</taxon>
        <taxon>Brachycera</taxon>
        <taxon>Muscomorpha</taxon>
        <taxon>Ephydroidea</taxon>
        <taxon>Drosophilidae</taxon>
        <taxon>Drosophila</taxon>
        <taxon>Sophophora</taxon>
    </lineage>
</organism>
<accession>A0A9Q0BPK0</accession>
<evidence type="ECO:0000313" key="2">
    <source>
        <dbReference type="EMBL" id="KAI8039185.1"/>
    </source>
</evidence>
<feature type="compositionally biased region" description="Low complexity" evidence="1">
    <location>
        <begin position="58"/>
        <end position="69"/>
    </location>
</feature>
<keyword evidence="3" id="KW-1185">Reference proteome</keyword>
<dbReference type="AlphaFoldDB" id="A0A9Q0BPK0"/>
<gene>
    <name evidence="2" type="ORF">M5D96_007902</name>
</gene>
<feature type="compositionally biased region" description="Polar residues" evidence="1">
    <location>
        <begin position="70"/>
        <end position="79"/>
    </location>
</feature>
<reference evidence="2" key="1">
    <citation type="journal article" date="2023" name="Genome Biol. Evol.">
        <title>Long-read-based Genome Assembly of Drosophila gunungcola Reveals Fewer Chemosensory Genes in Flower-breeding Species.</title>
        <authorList>
            <person name="Negi A."/>
            <person name="Liao B.Y."/>
            <person name="Yeh S.D."/>
        </authorList>
    </citation>
    <scope>NUCLEOTIDE SEQUENCE</scope>
    <source>
        <strain evidence="2">Sukarami</strain>
    </source>
</reference>
<comment type="caution">
    <text evidence="2">The sequence shown here is derived from an EMBL/GenBank/DDBJ whole genome shotgun (WGS) entry which is preliminary data.</text>
</comment>
<name>A0A9Q0BPK0_9MUSC</name>
<evidence type="ECO:0000313" key="3">
    <source>
        <dbReference type="Proteomes" id="UP001059596"/>
    </source>
</evidence>
<protein>
    <submittedName>
        <fullName evidence="2">Uncharacterized protein</fullName>
    </submittedName>
</protein>
<evidence type="ECO:0000256" key="1">
    <source>
        <dbReference type="SAM" id="MobiDB-lite"/>
    </source>
</evidence>